<comment type="caution">
    <text evidence="1">The sequence shown here is derived from an EMBL/GenBank/DDBJ whole genome shotgun (WGS) entry which is preliminary data.</text>
</comment>
<gene>
    <name evidence="1" type="ORF">EZS28_012079</name>
</gene>
<evidence type="ECO:0000313" key="2">
    <source>
        <dbReference type="Proteomes" id="UP000324800"/>
    </source>
</evidence>
<evidence type="ECO:0000313" key="1">
    <source>
        <dbReference type="EMBL" id="KAA6392395.1"/>
    </source>
</evidence>
<dbReference type="EMBL" id="SNRW01002554">
    <property type="protein sequence ID" value="KAA6392395.1"/>
    <property type="molecule type" value="Genomic_DNA"/>
</dbReference>
<reference evidence="1 2" key="1">
    <citation type="submission" date="2019-03" db="EMBL/GenBank/DDBJ databases">
        <title>Single cell metagenomics reveals metabolic interactions within the superorganism composed of flagellate Streblomastix strix and complex community of Bacteroidetes bacteria on its surface.</title>
        <authorList>
            <person name="Treitli S.C."/>
            <person name="Kolisko M."/>
            <person name="Husnik F."/>
            <person name="Keeling P."/>
            <person name="Hampl V."/>
        </authorList>
    </citation>
    <scope>NUCLEOTIDE SEQUENCE [LARGE SCALE GENOMIC DNA]</scope>
    <source>
        <strain evidence="1">ST1C</strain>
    </source>
</reference>
<protein>
    <submittedName>
        <fullName evidence="1">Uncharacterized protein</fullName>
    </submittedName>
</protein>
<accession>A0A5J4WD68</accession>
<organism evidence="1 2">
    <name type="scientific">Streblomastix strix</name>
    <dbReference type="NCBI Taxonomy" id="222440"/>
    <lineage>
        <taxon>Eukaryota</taxon>
        <taxon>Metamonada</taxon>
        <taxon>Preaxostyla</taxon>
        <taxon>Oxymonadida</taxon>
        <taxon>Streblomastigidae</taxon>
        <taxon>Streblomastix</taxon>
    </lineage>
</organism>
<name>A0A5J4WD68_9EUKA</name>
<proteinExistence type="predicted"/>
<dbReference type="Proteomes" id="UP000324800">
    <property type="component" value="Unassembled WGS sequence"/>
</dbReference>
<dbReference type="AlphaFoldDB" id="A0A5J4WD68"/>
<sequence length="256" mass="29132">MSIVTDFVEIRQYFDAYNLDQQNSTQTVNQFENKATKVKGIFKTQIEGAQICSIDQQGCYDLKLDQSFGTVPNESNICICIGIGHSLRSTIEELIQLQSNISPNIPHQPKNIANIPPPDFILPMYQQQQQKLKQLPPQRIKPSAIAMNAPRQRNIQKDNNQQGNQLQLQNQQQYQQQQQFQYQPPMQSRLPPIGKIVPSAPIDSERVNPNAQQQQIAPIFGQYNNIPPQAPAPFDSEHPNQDTLCNNNFNIVDELK</sequence>